<evidence type="ECO:0000313" key="2">
    <source>
        <dbReference type="EMBL" id="TDG35382.1"/>
    </source>
</evidence>
<proteinExistence type="predicted"/>
<evidence type="ECO:0000256" key="1">
    <source>
        <dbReference type="SAM" id="SignalP"/>
    </source>
</evidence>
<reference evidence="2 3" key="1">
    <citation type="submission" date="2019-02" db="EMBL/GenBank/DDBJ databases">
        <title>Pedobacter sp. nov., a novel speices isolated from soil of pinguins habitat in Antarcitica.</title>
        <authorList>
            <person name="He R.-H."/>
        </authorList>
    </citation>
    <scope>NUCLEOTIDE SEQUENCE [LARGE SCALE GENOMIC DNA]</scope>
    <source>
        <strain evidence="2 3">E01020</strain>
    </source>
</reference>
<dbReference type="Proteomes" id="UP000295668">
    <property type="component" value="Unassembled WGS sequence"/>
</dbReference>
<name>A0A4R5MIP4_9SPHI</name>
<accession>A0A4R5MIP4</accession>
<organism evidence="2 3">
    <name type="scientific">Pedobacter changchengzhani</name>
    <dbReference type="NCBI Taxonomy" id="2529274"/>
    <lineage>
        <taxon>Bacteria</taxon>
        <taxon>Pseudomonadati</taxon>
        <taxon>Bacteroidota</taxon>
        <taxon>Sphingobacteriia</taxon>
        <taxon>Sphingobacteriales</taxon>
        <taxon>Sphingobacteriaceae</taxon>
        <taxon>Pedobacter</taxon>
    </lineage>
</organism>
<dbReference type="AlphaFoldDB" id="A0A4R5MIP4"/>
<gene>
    <name evidence="2" type="ORF">EZJ43_13870</name>
</gene>
<dbReference type="OrthoDB" id="745013at2"/>
<protein>
    <recommendedName>
        <fullName evidence="4">Carboxypeptidase regulatory-like domain-containing protein</fullName>
    </recommendedName>
</protein>
<feature type="signal peptide" evidence="1">
    <location>
        <begin position="1"/>
        <end position="19"/>
    </location>
</feature>
<keyword evidence="3" id="KW-1185">Reference proteome</keyword>
<feature type="chain" id="PRO_5020433164" description="Carboxypeptidase regulatory-like domain-containing protein" evidence="1">
    <location>
        <begin position="20"/>
        <end position="340"/>
    </location>
</feature>
<comment type="caution">
    <text evidence="2">The sequence shown here is derived from an EMBL/GenBank/DDBJ whole genome shotgun (WGS) entry which is preliminary data.</text>
</comment>
<keyword evidence="1" id="KW-0732">Signal</keyword>
<evidence type="ECO:0000313" key="3">
    <source>
        <dbReference type="Proteomes" id="UP000295668"/>
    </source>
</evidence>
<dbReference type="EMBL" id="SJCY01000010">
    <property type="protein sequence ID" value="TDG35382.1"/>
    <property type="molecule type" value="Genomic_DNA"/>
</dbReference>
<evidence type="ECO:0008006" key="4">
    <source>
        <dbReference type="Google" id="ProtNLM"/>
    </source>
</evidence>
<sequence length="340" mass="38747">MKNTILLIALLSIITPLFAQTNFNAEIKVENRKNGKTILNATLADKRMGKFINAEKGVFEIYYNQKMLGDTLFIDAQGFQKLKIPLYELLQIKKASLLPQDTSIPVLNSTHNNVDLNEYDTQTVSQWIGLPLGDKPFEYLQVGQIFENKYTGAQLNNIKLNQLYFDLPPNNIYDDGSMNSDSSITYANKGTSTVLIYQDKDYMHSYAPSYIQQNKFKLRIYQLDKNNQPAAELCITPILIDREPPAQNMRINLSKYKIALPQGKFMVAVEWVPSLKNLNYITWSKSTNPMGIALRPFVGVSNKKGERLNVMALDYGGNWVPFEYLLPYYTDLAISCEIGY</sequence>
<dbReference type="RefSeq" id="WP_133263312.1">
    <property type="nucleotide sequence ID" value="NZ_SJCY01000010.1"/>
</dbReference>